<gene>
    <name evidence="2" type="ORF">Solumvirus1_13</name>
</gene>
<name>A0A3G5AG89_9VIRU</name>
<sequence length="469" mass="53624">MEIRENQNNPSEAVVEIKSFKDLSATTMTCGVGLTDSSINLNTILWLLPITKVPPLTTKKKKNRIPFLADKPNSFISIRYKNYVRGLQRSESKTAFSHSITIDLCTKIKSLNIKLAPESMHICGATSKEVAIEGAQCIIDALVRIQNILEFIRANKRVSYVIAEYIKHLCKGEKVSRDTSVNNSKGGVPGSPASPASQPRINIIIRTQDHNIKSVNMTREEFQVGFTTFREIYEKENKNKYLLLPGLDTQMMSLSKVKNDKDDVKSEIKSEIKGDVKSDVKSTQSNDIGKDNKTDSMKTISDEYVIAKYFMDSMDEFEYYSDYTKKLMWILKVCDYHTDKENDRMCCNKDMKINGFHEYMTNYNFPLNLHVNRWNLAKLFKQRDGFFSRFDNTIHHGVTIELPVNIDIATASKNKTKKKRKNDITCWRWLIYKSGKVTMSTPTSIGAEEAYTKLMSIIAENIDDIRVAE</sequence>
<feature type="region of interest" description="Disordered" evidence="1">
    <location>
        <begin position="177"/>
        <end position="199"/>
    </location>
</feature>
<evidence type="ECO:0000313" key="2">
    <source>
        <dbReference type="EMBL" id="AYV86138.1"/>
    </source>
</evidence>
<reference evidence="2" key="1">
    <citation type="submission" date="2018-10" db="EMBL/GenBank/DDBJ databases">
        <title>Hidden diversity of soil giant viruses.</title>
        <authorList>
            <person name="Schulz F."/>
            <person name="Alteio L."/>
            <person name="Goudeau D."/>
            <person name="Ryan E.M."/>
            <person name="Malmstrom R.R."/>
            <person name="Blanchard J."/>
            <person name="Woyke T."/>
        </authorList>
    </citation>
    <scope>NUCLEOTIDE SEQUENCE</scope>
    <source>
        <strain evidence="2">SMV1</strain>
    </source>
</reference>
<proteinExistence type="predicted"/>
<organism evidence="2">
    <name type="scientific">Solumvirus sp</name>
    <dbReference type="NCBI Taxonomy" id="2487773"/>
    <lineage>
        <taxon>Viruses</taxon>
        <taxon>Pithoviruses</taxon>
    </lineage>
</organism>
<protein>
    <recommendedName>
        <fullName evidence="3">Transcription factor TFIID</fullName>
    </recommendedName>
</protein>
<evidence type="ECO:0008006" key="3">
    <source>
        <dbReference type="Google" id="ProtNLM"/>
    </source>
</evidence>
<evidence type="ECO:0000256" key="1">
    <source>
        <dbReference type="SAM" id="MobiDB-lite"/>
    </source>
</evidence>
<accession>A0A3G5AG89</accession>
<dbReference type="EMBL" id="MK072498">
    <property type="protein sequence ID" value="AYV86138.1"/>
    <property type="molecule type" value="Genomic_DNA"/>
</dbReference>